<name>A0A1Q2L2R4_9BACL</name>
<evidence type="ECO:0000313" key="2">
    <source>
        <dbReference type="Proteomes" id="UP000188184"/>
    </source>
</evidence>
<dbReference type="RefSeq" id="WP_077590646.1">
    <property type="nucleotide sequence ID" value="NZ_CP019640.1"/>
</dbReference>
<dbReference type="AlphaFoldDB" id="A0A1Q2L2R4"/>
<gene>
    <name evidence="1" type="ORF">B0X71_17645</name>
</gene>
<sequence length="145" mass="16521">MATERFIRKMDHSIYGRLYQFIEVDAETGEEAVVEPFSAGLFRKVEQQELRELLAIKSKRGADAVGFYREDKFFVQKGSKFTASTSAKCPKRYIKLREELILQQQLIPVHGQLLLMADIAFDSPRTAMGVVIGGWAKGLHNWRGL</sequence>
<protein>
    <submittedName>
        <fullName evidence="1">Methionine sulfoxide reductase</fullName>
    </submittedName>
</protein>
<keyword evidence="2" id="KW-1185">Reference proteome</keyword>
<dbReference type="Proteomes" id="UP000188184">
    <property type="component" value="Chromosome"/>
</dbReference>
<dbReference type="OrthoDB" id="2427074at2"/>
<accession>A0A1Q2L2R4</accession>
<dbReference type="EMBL" id="CP019640">
    <property type="protein sequence ID" value="AQQ54745.1"/>
    <property type="molecule type" value="Genomic_DNA"/>
</dbReference>
<evidence type="ECO:0000313" key="1">
    <source>
        <dbReference type="EMBL" id="AQQ54745.1"/>
    </source>
</evidence>
<dbReference type="KEGG" id="pmar:B0X71_17645"/>
<reference evidence="1 2" key="1">
    <citation type="submission" date="2017-02" db="EMBL/GenBank/DDBJ databases">
        <title>The complete genomic sequence of a novel cold adapted crude oil-degrading bacterium Planococcus qaidamina Y42.</title>
        <authorList>
            <person name="Yang R."/>
        </authorList>
    </citation>
    <scope>NUCLEOTIDE SEQUENCE [LARGE SCALE GENOMIC DNA]</scope>
    <source>
        <strain evidence="1 2">Y42</strain>
    </source>
</reference>
<proteinExistence type="predicted"/>
<organism evidence="1 2">
    <name type="scientific">Planococcus lenghuensis</name>
    <dbReference type="NCBI Taxonomy" id="2213202"/>
    <lineage>
        <taxon>Bacteria</taxon>
        <taxon>Bacillati</taxon>
        <taxon>Bacillota</taxon>
        <taxon>Bacilli</taxon>
        <taxon>Bacillales</taxon>
        <taxon>Caryophanaceae</taxon>
        <taxon>Planococcus</taxon>
    </lineage>
</organism>